<evidence type="ECO:0000313" key="1">
    <source>
        <dbReference type="EMBL" id="KAF8407544.1"/>
    </source>
</evidence>
<reference evidence="1 2" key="1">
    <citation type="submission" date="2020-04" db="EMBL/GenBank/DDBJ databases">
        <title>Plant Genome Project.</title>
        <authorList>
            <person name="Zhang R.-G."/>
        </authorList>
    </citation>
    <scope>NUCLEOTIDE SEQUENCE [LARGE SCALE GENOMIC DNA]</scope>
    <source>
        <strain evidence="1">YNK0</strain>
        <tissue evidence="1">Leaf</tissue>
    </source>
</reference>
<dbReference type="AlphaFoldDB" id="A0A834ZHW7"/>
<keyword evidence="2" id="KW-1185">Reference proteome</keyword>
<accession>A0A834ZHW7</accession>
<gene>
    <name evidence="1" type="ORF">HHK36_006678</name>
</gene>
<name>A0A834ZHW7_TETSI</name>
<evidence type="ECO:0000313" key="2">
    <source>
        <dbReference type="Proteomes" id="UP000655225"/>
    </source>
</evidence>
<dbReference type="EMBL" id="JABCRI010000004">
    <property type="protein sequence ID" value="KAF8407544.1"/>
    <property type="molecule type" value="Genomic_DNA"/>
</dbReference>
<organism evidence="1 2">
    <name type="scientific">Tetracentron sinense</name>
    <name type="common">Spur-leaf</name>
    <dbReference type="NCBI Taxonomy" id="13715"/>
    <lineage>
        <taxon>Eukaryota</taxon>
        <taxon>Viridiplantae</taxon>
        <taxon>Streptophyta</taxon>
        <taxon>Embryophyta</taxon>
        <taxon>Tracheophyta</taxon>
        <taxon>Spermatophyta</taxon>
        <taxon>Magnoliopsida</taxon>
        <taxon>Trochodendrales</taxon>
        <taxon>Trochodendraceae</taxon>
        <taxon>Tetracentron</taxon>
    </lineage>
</organism>
<sequence>MVWQPRTQNVIYNGDMVSWCRCHNLWVLWPKSSRSERWVEKEKICITNPQDLAKPWLWHGENPMHANAWQVKHATHVIAAIDGMLNCRECLSFWAAIIDNTSKSCHRRPSSTTHPKAVIVGHRRHHHVNHPRVLLKPTSSTIATERFLEGADGGVFASGSFPLTP</sequence>
<protein>
    <submittedName>
        <fullName evidence="1">Uncharacterized protein</fullName>
    </submittedName>
</protein>
<proteinExistence type="predicted"/>
<comment type="caution">
    <text evidence="1">The sequence shown here is derived from an EMBL/GenBank/DDBJ whole genome shotgun (WGS) entry which is preliminary data.</text>
</comment>
<dbReference type="Proteomes" id="UP000655225">
    <property type="component" value="Unassembled WGS sequence"/>
</dbReference>